<dbReference type="Pfam" id="PF21913">
    <property type="entry name" value="ORC6_2nd"/>
    <property type="match status" value="1"/>
</dbReference>
<dbReference type="InterPro" id="IPR054113">
    <property type="entry name" value="ORC6_cyclin-like_2nd"/>
</dbReference>
<keyword evidence="3" id="KW-1185">Reference proteome</keyword>
<evidence type="ECO:0000313" key="2">
    <source>
        <dbReference type="EMBL" id="CAI5716696.1"/>
    </source>
</evidence>
<proteinExistence type="predicted"/>
<comment type="caution">
    <text evidence="2">The sequence shown here is derived from an EMBL/GenBank/DDBJ whole genome shotgun (WGS) entry which is preliminary data.</text>
</comment>
<dbReference type="CDD" id="cd11583">
    <property type="entry name" value="Orc6_mid"/>
    <property type="match status" value="1"/>
</dbReference>
<accession>A0AAV0T9H4</accession>
<reference evidence="2" key="1">
    <citation type="submission" date="2022-12" db="EMBL/GenBank/DDBJ databases">
        <authorList>
            <person name="Webb A."/>
        </authorList>
    </citation>
    <scope>NUCLEOTIDE SEQUENCE</scope>
    <source>
        <strain evidence="2">Hp1</strain>
    </source>
</reference>
<dbReference type="PANTHER" id="PTHR13394:SF0">
    <property type="entry name" value="ORIGIN RECOGNITION COMPLEX SUBUNIT 6"/>
    <property type="match status" value="1"/>
</dbReference>
<evidence type="ECO:0000259" key="1">
    <source>
        <dbReference type="Pfam" id="PF21913"/>
    </source>
</evidence>
<dbReference type="EMBL" id="CANTFL010000167">
    <property type="protein sequence ID" value="CAI5716696.1"/>
    <property type="molecule type" value="Genomic_DNA"/>
</dbReference>
<organism evidence="2 3">
    <name type="scientific">Hyaloperonospora brassicae</name>
    <name type="common">Brassica downy mildew</name>
    <name type="synonym">Peronospora brassicae</name>
    <dbReference type="NCBI Taxonomy" id="162125"/>
    <lineage>
        <taxon>Eukaryota</taxon>
        <taxon>Sar</taxon>
        <taxon>Stramenopiles</taxon>
        <taxon>Oomycota</taxon>
        <taxon>Peronosporomycetes</taxon>
        <taxon>Peronosporales</taxon>
        <taxon>Peronosporaceae</taxon>
        <taxon>Hyaloperonospora</taxon>
    </lineage>
</organism>
<name>A0AAV0T9H4_HYABA</name>
<dbReference type="FunFam" id="1.10.472.10:FF:000456">
    <property type="entry name" value="Origin recognition complex subunit 6"/>
    <property type="match status" value="1"/>
</dbReference>
<sequence length="313" mass="34492">MDVKTIAAKYGGLPARVIARAEENWRITRAKKSSGMDQFAGPVACIVVAARALDEQVDKTRLAQCAGANKRLIEPTVRKVVDAVGVQTVVKTSPAALCIKFGCEALTEIVHRVLEEYRAYMAHVAALNRRKRLKQPMGPEIGTMNSEDPVFAAACLFAVSKQAKMHVNQDKLLEAVCGNAKEFDAIVSSIEVQCQLSLSGAAMDRKKRRVVEGKRASKNLLKQYRLEQIEEEERAKRHRTSSNGVVAQTAAQEHMLAKVRASRASLTGQSTGQMDKKVAVATAEEYAVWRASALEFMRNKKRQEKPESSSSQH</sequence>
<dbReference type="InterPro" id="IPR020529">
    <property type="entry name" value="ORC6_met/pln"/>
</dbReference>
<dbReference type="GO" id="GO:0005664">
    <property type="term" value="C:nuclear origin of replication recognition complex"/>
    <property type="evidence" value="ECO:0007669"/>
    <property type="project" value="InterPro"/>
</dbReference>
<dbReference type="Proteomes" id="UP001162031">
    <property type="component" value="Unassembled WGS sequence"/>
</dbReference>
<dbReference type="Gene3D" id="1.10.472.10">
    <property type="entry name" value="Cyclin-like"/>
    <property type="match status" value="1"/>
</dbReference>
<dbReference type="PANTHER" id="PTHR13394">
    <property type="entry name" value="ORIGIN RECOGNITION COMPLEX SUBUNIT 6"/>
    <property type="match status" value="1"/>
</dbReference>
<feature type="domain" description="ORC6 second cyclin-like" evidence="1">
    <location>
        <begin position="96"/>
        <end position="191"/>
    </location>
</feature>
<dbReference type="AlphaFoldDB" id="A0AAV0T9H4"/>
<evidence type="ECO:0000313" key="3">
    <source>
        <dbReference type="Proteomes" id="UP001162031"/>
    </source>
</evidence>
<gene>
    <name evidence="2" type="ORF">HBR001_LOCUS1676</name>
</gene>
<dbReference type="GO" id="GO:0006270">
    <property type="term" value="P:DNA replication initiation"/>
    <property type="evidence" value="ECO:0007669"/>
    <property type="project" value="TreeGrafter"/>
</dbReference>
<protein>
    <recommendedName>
        <fullName evidence="1">ORC6 second cyclin-like domain-containing protein</fullName>
    </recommendedName>
</protein>